<organism evidence="1 2">
    <name type="scientific">Asaia bogorensis NBRC 16594</name>
    <dbReference type="NCBI Taxonomy" id="1231624"/>
    <lineage>
        <taxon>Bacteria</taxon>
        <taxon>Pseudomonadati</taxon>
        <taxon>Pseudomonadota</taxon>
        <taxon>Alphaproteobacteria</taxon>
        <taxon>Acetobacterales</taxon>
        <taxon>Acetobacteraceae</taxon>
        <taxon>Asaia</taxon>
    </lineage>
</organism>
<proteinExistence type="predicted"/>
<reference evidence="1 2" key="1">
    <citation type="submission" date="2019-07" db="EMBL/GenBank/DDBJ databases">
        <title>Whole genome shotgun sequence of Asaia bogorensis NBRC 16594.</title>
        <authorList>
            <person name="Hosoyama A."/>
            <person name="Uohara A."/>
            <person name="Ohji S."/>
            <person name="Ichikawa N."/>
        </authorList>
    </citation>
    <scope>NUCLEOTIDE SEQUENCE [LARGE SCALE GENOMIC DNA]</scope>
    <source>
        <strain evidence="1 2">NBRC 16594</strain>
    </source>
</reference>
<dbReference type="EMBL" id="BJVS01000002">
    <property type="protein sequence ID" value="GEL52970.1"/>
    <property type="molecule type" value="Genomic_DNA"/>
</dbReference>
<comment type="caution">
    <text evidence="1">The sequence shown here is derived from an EMBL/GenBank/DDBJ whole genome shotgun (WGS) entry which is preliminary data.</text>
</comment>
<protein>
    <submittedName>
        <fullName evidence="1">Uncharacterized protein</fullName>
    </submittedName>
</protein>
<evidence type="ECO:0000313" key="1">
    <source>
        <dbReference type="EMBL" id="GEL52970.1"/>
    </source>
</evidence>
<keyword evidence="2" id="KW-1185">Reference proteome</keyword>
<dbReference type="AlphaFoldDB" id="A0AAN4R279"/>
<name>A0AAN4R279_9PROT</name>
<dbReference type="Proteomes" id="UP000321287">
    <property type="component" value="Unassembled WGS sequence"/>
</dbReference>
<sequence length="72" mass="7680">MVGRGSGAQIKPVDANNGAAFDAMHTSYLSCRACVVQAEHAGIFFEDDRVESAGIDHEQYGLAINPGLDNRD</sequence>
<evidence type="ECO:0000313" key="2">
    <source>
        <dbReference type="Proteomes" id="UP000321287"/>
    </source>
</evidence>
<accession>A0AAN4R279</accession>
<gene>
    <name evidence="1" type="ORF">ABO01nite_09770</name>
</gene>